<protein>
    <submittedName>
        <fullName evidence="2">Uncharacterized protein</fullName>
    </submittedName>
</protein>
<gene>
    <name evidence="2" type="ORF">MICPUN_61566</name>
</gene>
<evidence type="ECO:0000313" key="2">
    <source>
        <dbReference type="EMBL" id="ACO65652.1"/>
    </source>
</evidence>
<feature type="compositionally biased region" description="Basic and acidic residues" evidence="1">
    <location>
        <begin position="526"/>
        <end position="538"/>
    </location>
</feature>
<feature type="compositionally biased region" description="Basic and acidic residues" evidence="1">
    <location>
        <begin position="84"/>
        <end position="103"/>
    </location>
</feature>
<feature type="compositionally biased region" description="Low complexity" evidence="1">
    <location>
        <begin position="43"/>
        <end position="58"/>
    </location>
</feature>
<dbReference type="InParanoid" id="C1ECW6"/>
<organism evidence="2 3">
    <name type="scientific">Micromonas commoda (strain RCC299 / NOUM17 / CCMP2709)</name>
    <name type="common">Picoplanktonic green alga</name>
    <dbReference type="NCBI Taxonomy" id="296587"/>
    <lineage>
        <taxon>Eukaryota</taxon>
        <taxon>Viridiplantae</taxon>
        <taxon>Chlorophyta</taxon>
        <taxon>Mamiellophyceae</taxon>
        <taxon>Mamiellales</taxon>
        <taxon>Mamiellaceae</taxon>
        <taxon>Micromonas</taxon>
    </lineage>
</organism>
<feature type="region of interest" description="Disordered" evidence="1">
    <location>
        <begin position="71"/>
        <end position="143"/>
    </location>
</feature>
<dbReference type="EMBL" id="CP001329">
    <property type="protein sequence ID" value="ACO65652.1"/>
    <property type="molecule type" value="Genomic_DNA"/>
</dbReference>
<name>C1ECW6_MICCC</name>
<feature type="region of interest" description="Disordered" evidence="1">
    <location>
        <begin position="517"/>
        <end position="553"/>
    </location>
</feature>
<reference evidence="2 3" key="1">
    <citation type="journal article" date="2009" name="Science">
        <title>Green evolution and dynamic adaptations revealed by genomes of the marine picoeukaryotes Micromonas.</title>
        <authorList>
            <person name="Worden A.Z."/>
            <person name="Lee J.H."/>
            <person name="Mock T."/>
            <person name="Rouze P."/>
            <person name="Simmons M.P."/>
            <person name="Aerts A.L."/>
            <person name="Allen A.E."/>
            <person name="Cuvelier M.L."/>
            <person name="Derelle E."/>
            <person name="Everett M.V."/>
            <person name="Foulon E."/>
            <person name="Grimwood J."/>
            <person name="Gundlach H."/>
            <person name="Henrissat B."/>
            <person name="Napoli C."/>
            <person name="McDonald S.M."/>
            <person name="Parker M.S."/>
            <person name="Rombauts S."/>
            <person name="Salamov A."/>
            <person name="Von Dassow P."/>
            <person name="Badger J.H."/>
            <person name="Coutinho P.M."/>
            <person name="Demir E."/>
            <person name="Dubchak I."/>
            <person name="Gentemann C."/>
            <person name="Eikrem W."/>
            <person name="Gready J.E."/>
            <person name="John U."/>
            <person name="Lanier W."/>
            <person name="Lindquist E.A."/>
            <person name="Lucas S."/>
            <person name="Mayer K.F."/>
            <person name="Moreau H."/>
            <person name="Not F."/>
            <person name="Otillar R."/>
            <person name="Panaud O."/>
            <person name="Pangilinan J."/>
            <person name="Paulsen I."/>
            <person name="Piegu B."/>
            <person name="Poliakov A."/>
            <person name="Robbens S."/>
            <person name="Schmutz J."/>
            <person name="Toulza E."/>
            <person name="Wyss T."/>
            <person name="Zelensky A."/>
            <person name="Zhou K."/>
            <person name="Armbrust E.V."/>
            <person name="Bhattacharya D."/>
            <person name="Goodenough U.W."/>
            <person name="Van de Peer Y."/>
            <person name="Grigoriev I.V."/>
        </authorList>
    </citation>
    <scope>NUCLEOTIDE SEQUENCE [LARGE SCALE GENOMIC DNA]</scope>
    <source>
        <strain evidence="3">RCC299 / NOUM17</strain>
    </source>
</reference>
<proteinExistence type="predicted"/>
<keyword evidence="3" id="KW-1185">Reference proteome</keyword>
<feature type="region of interest" description="Disordered" evidence="1">
    <location>
        <begin position="252"/>
        <end position="285"/>
    </location>
</feature>
<feature type="region of interest" description="Disordered" evidence="1">
    <location>
        <begin position="1"/>
        <end position="58"/>
    </location>
</feature>
<dbReference type="AlphaFoldDB" id="C1ECW6"/>
<dbReference type="Proteomes" id="UP000002009">
    <property type="component" value="Chromosome 9"/>
</dbReference>
<accession>C1ECW6</accession>
<evidence type="ECO:0000313" key="3">
    <source>
        <dbReference type="Proteomes" id="UP000002009"/>
    </source>
</evidence>
<feature type="compositionally biased region" description="Low complexity" evidence="1">
    <location>
        <begin position="13"/>
        <end position="25"/>
    </location>
</feature>
<feature type="compositionally biased region" description="Basic and acidic residues" evidence="1">
    <location>
        <begin position="252"/>
        <end position="267"/>
    </location>
</feature>
<dbReference type="RefSeq" id="XP_002504394.1">
    <property type="nucleotide sequence ID" value="XM_002504348.1"/>
</dbReference>
<sequence>MPSLSSHLGGSGAPAPARAGSGRPAHTNDNDDDDTRAPHADAADPTSTPAADAAALSSLHDAKHRVAFARSVSRDASALSSRPTRVDPDTLPRRKYSGERERPPMPQQTHMMTTTYHDDDDDGPSSGDRPARPEGAAFDEPPVDWRKKKVEVIKILHADGTVTYPRDVEVEFGGKMVKPDMKKYEHLAPGDPLPPGLRVPGWTHMPEDVLAPPPLPTADDLKFGNPKFKPPEANDPEFIKRAREAIERDKIKNVPPRPDHPFADPARRLYRQPDGTLGPKRPPRKPYTVAARREFADLCYYARTNGGCAKCTEGVCHRHGTGVLWAHHRAYLAQMGLEPEWDHDGEFYGWDPEKTQPLADPEHVFCRMMGNDWMDYHKHQRRVVHPRKSSRQSANISLLRRHLKHYKGIEYDKESGEFFDFDSVTKEELDAIIKAGEAEVEFDENGKPITDWYKTKEGKKHVPYNPHTDGPRNMFAAKEGEPQEGCLVTEGEGRKWGKFAEGGEDFETALGNLDVIDDDSCDEVDTGERSEKTSEKKKGKEKKKKKPWIFFKG</sequence>
<dbReference type="GeneID" id="8246259"/>
<dbReference type="OrthoDB" id="512370at2759"/>
<dbReference type="KEGG" id="mis:MICPUN_61566"/>
<evidence type="ECO:0000256" key="1">
    <source>
        <dbReference type="SAM" id="MobiDB-lite"/>
    </source>
</evidence>